<feature type="compositionally biased region" description="Low complexity" evidence="2">
    <location>
        <begin position="160"/>
        <end position="173"/>
    </location>
</feature>
<keyword evidence="5" id="KW-1185">Reference proteome</keyword>
<dbReference type="STRING" id="1141098.A0A1Y2DLP2"/>
<proteinExistence type="predicted"/>
<dbReference type="GO" id="GO:0008270">
    <property type="term" value="F:zinc ion binding"/>
    <property type="evidence" value="ECO:0007669"/>
    <property type="project" value="UniProtKB-KW"/>
</dbReference>
<comment type="caution">
    <text evidence="4">The sequence shown here is derived from an EMBL/GenBank/DDBJ whole genome shotgun (WGS) entry which is preliminary data.</text>
</comment>
<feature type="region of interest" description="Disordered" evidence="2">
    <location>
        <begin position="1"/>
        <end position="28"/>
    </location>
</feature>
<dbReference type="AlphaFoldDB" id="A0A1Y2DLP2"/>
<sequence>MAAAPSPQSTAPSTGSDAQDPKVFTKTDLDQIMEQKEANMNLREADMKALHQAEIKRLEDKIDMLISEQRDPSFRGKSKSNSHKSYHDAEFSSARGRPETPPPPPRMPHRMPPQGFAFEIDSDSEDNASLIKDKNKYKDEDEYEEKDKDKKKKSTRSCYDPSNDPSSSSSSGSDDSDNSDSESDSESDLSGDRNRRRKHKKKHGKFNLEWKYWDCKPDKSQWVRGPDSYKPWRKFIDLSLHSVGWKPKKKLTAYDETRLAKAILMTSDGLAKGLIDNLTEGTKMLESLEANFDQSAKQRLRALWKDLNALRYDGNCPVTFNTKFRKAVSECQDAGLEIKGEQQITMFLTAAEDKASGWTRQQDQFLRRNDMTPAELMEEFANAFHHKLERKNNGNQNNGRSNRGNSSNNAQASGRGKNNKNSNSKKGRQANKDDKCHNCGKKGHFKRDCRSPPKEGANANANANAAKGQEQKTAAPPGLQEALGDQFYGAKAGFDYQDLIDEYEQAIARNQAQALIAQTYTSEARPTDSELLIFDTGANIHATNDENDFEQGTVVDLKKNSYPIVTGGGVVHAQRAGSVKWILRGPEGQRNYLVAKYVLFIPQFPVKVFSGELFYLNGGTIQGNNIVSRTGTVITTTDAEKRGWFLW</sequence>
<feature type="compositionally biased region" description="Basic and acidic residues" evidence="2">
    <location>
        <begin position="19"/>
        <end position="28"/>
    </location>
</feature>
<dbReference type="InterPro" id="IPR001878">
    <property type="entry name" value="Znf_CCHC"/>
</dbReference>
<evidence type="ECO:0000259" key="3">
    <source>
        <dbReference type="PROSITE" id="PS50158"/>
    </source>
</evidence>
<organism evidence="4 5">
    <name type="scientific">Pseudomassariella vexata</name>
    <dbReference type="NCBI Taxonomy" id="1141098"/>
    <lineage>
        <taxon>Eukaryota</taxon>
        <taxon>Fungi</taxon>
        <taxon>Dikarya</taxon>
        <taxon>Ascomycota</taxon>
        <taxon>Pezizomycotina</taxon>
        <taxon>Sordariomycetes</taxon>
        <taxon>Xylariomycetidae</taxon>
        <taxon>Amphisphaeriales</taxon>
        <taxon>Pseudomassariaceae</taxon>
        <taxon>Pseudomassariella</taxon>
    </lineage>
</organism>
<feature type="compositionally biased region" description="Low complexity" evidence="2">
    <location>
        <begin position="1"/>
        <end position="16"/>
    </location>
</feature>
<keyword evidence="1" id="KW-0863">Zinc-finger</keyword>
<feature type="domain" description="CCHC-type" evidence="3">
    <location>
        <begin position="435"/>
        <end position="451"/>
    </location>
</feature>
<dbReference type="GO" id="GO:0003676">
    <property type="term" value="F:nucleic acid binding"/>
    <property type="evidence" value="ECO:0007669"/>
    <property type="project" value="InterPro"/>
</dbReference>
<evidence type="ECO:0000313" key="5">
    <source>
        <dbReference type="Proteomes" id="UP000193689"/>
    </source>
</evidence>
<keyword evidence="1" id="KW-0479">Metal-binding</keyword>
<dbReference type="InterPro" id="IPR036875">
    <property type="entry name" value="Znf_CCHC_sf"/>
</dbReference>
<evidence type="ECO:0000256" key="2">
    <source>
        <dbReference type="SAM" id="MobiDB-lite"/>
    </source>
</evidence>
<name>A0A1Y2DLP2_9PEZI</name>
<feature type="compositionally biased region" description="Low complexity" evidence="2">
    <location>
        <begin position="393"/>
        <end position="422"/>
    </location>
</feature>
<dbReference type="InParanoid" id="A0A1Y2DLP2"/>
<dbReference type="OrthoDB" id="4770319at2759"/>
<dbReference type="SMART" id="SM00343">
    <property type="entry name" value="ZnF_C2HC"/>
    <property type="match status" value="1"/>
</dbReference>
<reference evidence="4 5" key="1">
    <citation type="submission" date="2016-07" db="EMBL/GenBank/DDBJ databases">
        <title>Pervasive Adenine N6-methylation of Active Genes in Fungi.</title>
        <authorList>
            <consortium name="DOE Joint Genome Institute"/>
            <person name="Mondo S.J."/>
            <person name="Dannebaum R.O."/>
            <person name="Kuo R.C."/>
            <person name="Labutti K."/>
            <person name="Haridas S."/>
            <person name="Kuo A."/>
            <person name="Salamov A."/>
            <person name="Ahrendt S.R."/>
            <person name="Lipzen A."/>
            <person name="Sullivan W."/>
            <person name="Andreopoulos W.B."/>
            <person name="Clum A."/>
            <person name="Lindquist E."/>
            <person name="Daum C."/>
            <person name="Ramamoorthy G.K."/>
            <person name="Gryganskyi A."/>
            <person name="Culley D."/>
            <person name="Magnuson J.K."/>
            <person name="James T.Y."/>
            <person name="O'Malley M.A."/>
            <person name="Stajich J.E."/>
            <person name="Spatafora J.W."/>
            <person name="Visel A."/>
            <person name="Grigoriev I.V."/>
        </authorList>
    </citation>
    <scope>NUCLEOTIDE SEQUENCE [LARGE SCALE GENOMIC DNA]</scope>
    <source>
        <strain evidence="4 5">CBS 129021</strain>
    </source>
</reference>
<feature type="compositionally biased region" description="Acidic residues" evidence="2">
    <location>
        <begin position="174"/>
        <end position="189"/>
    </location>
</feature>
<accession>A0A1Y2DLP2</accession>
<evidence type="ECO:0000313" key="4">
    <source>
        <dbReference type="EMBL" id="ORY60131.1"/>
    </source>
</evidence>
<gene>
    <name evidence="4" type="ORF">BCR38DRAFT_488316</name>
</gene>
<dbReference type="Gene3D" id="4.10.60.10">
    <property type="entry name" value="Zinc finger, CCHC-type"/>
    <property type="match status" value="1"/>
</dbReference>
<dbReference type="Proteomes" id="UP000193689">
    <property type="component" value="Unassembled WGS sequence"/>
</dbReference>
<feature type="region of interest" description="Disordered" evidence="2">
    <location>
        <begin position="390"/>
        <end position="475"/>
    </location>
</feature>
<feature type="region of interest" description="Disordered" evidence="2">
    <location>
        <begin position="67"/>
        <end position="201"/>
    </location>
</feature>
<dbReference type="GeneID" id="63780469"/>
<dbReference type="SUPFAM" id="SSF57756">
    <property type="entry name" value="Retrovirus zinc finger-like domains"/>
    <property type="match status" value="1"/>
</dbReference>
<feature type="compositionally biased region" description="Low complexity" evidence="2">
    <location>
        <begin position="457"/>
        <end position="466"/>
    </location>
</feature>
<dbReference type="RefSeq" id="XP_040712565.1">
    <property type="nucleotide sequence ID" value="XM_040864257.1"/>
</dbReference>
<keyword evidence="1" id="KW-0862">Zinc</keyword>
<evidence type="ECO:0000256" key="1">
    <source>
        <dbReference type="PROSITE-ProRule" id="PRU00047"/>
    </source>
</evidence>
<dbReference type="PROSITE" id="PS50158">
    <property type="entry name" value="ZF_CCHC"/>
    <property type="match status" value="1"/>
</dbReference>
<dbReference type="EMBL" id="MCFJ01000012">
    <property type="protein sequence ID" value="ORY60131.1"/>
    <property type="molecule type" value="Genomic_DNA"/>
</dbReference>
<protein>
    <recommendedName>
        <fullName evidence="3">CCHC-type domain-containing protein</fullName>
    </recommendedName>
</protein>
<dbReference type="Pfam" id="PF00098">
    <property type="entry name" value="zf-CCHC"/>
    <property type="match status" value="1"/>
</dbReference>